<sequence length="221" mass="23852">MFNQWLKALNEMIHFHGPQGVAFTSGEHMQLAASKNVAMNAGGDFSCGSLGNTAILAGEKIGLFARSDSLNLNASEGPVQIKTQNGEMHISAEQTLSLVSASDMLFAGKKKVTLIGGGSYLIIESGKIEYGTDTTYTRKVKHSATTGSTILDANIPEMPTILPALSCGPHAVCFRVSDALTGNEDVEFTYQIQTLKRTWFWIIFIRLGQGLDNGNIIDDYS</sequence>
<dbReference type="RefSeq" id="WP_128877910.1">
    <property type="nucleotide sequence ID" value="NZ_JADCSX010000002.1"/>
</dbReference>
<dbReference type="Proteomes" id="UP000274346">
    <property type="component" value="Chromosome"/>
</dbReference>
<dbReference type="InterPro" id="IPR018769">
    <property type="entry name" value="VgrG2_DUF2345"/>
</dbReference>
<evidence type="ECO:0000313" key="2">
    <source>
        <dbReference type="EMBL" id="VDR26620.1"/>
    </source>
</evidence>
<dbReference type="AlphaFoldDB" id="A0A3P8M088"/>
<dbReference type="EMBL" id="LR131271">
    <property type="protein sequence ID" value="VDR26620.1"/>
    <property type="molecule type" value="Genomic_DNA"/>
</dbReference>
<protein>
    <submittedName>
        <fullName evidence="2">Uncharacterized protein conserved in bacteria</fullName>
    </submittedName>
</protein>
<name>A0A3P8M088_RAOTE</name>
<proteinExistence type="predicted"/>
<organism evidence="2 3">
    <name type="scientific">Raoultella terrigena</name>
    <name type="common">Klebsiella terrigena</name>
    <dbReference type="NCBI Taxonomy" id="577"/>
    <lineage>
        <taxon>Bacteria</taxon>
        <taxon>Pseudomonadati</taxon>
        <taxon>Pseudomonadota</taxon>
        <taxon>Gammaproteobacteria</taxon>
        <taxon>Enterobacterales</taxon>
        <taxon>Enterobacteriaceae</taxon>
        <taxon>Klebsiella/Raoultella group</taxon>
        <taxon>Raoultella</taxon>
    </lineage>
</organism>
<reference evidence="2 3" key="1">
    <citation type="submission" date="2018-12" db="EMBL/GenBank/DDBJ databases">
        <authorList>
            <consortium name="Pathogen Informatics"/>
        </authorList>
    </citation>
    <scope>NUCLEOTIDE SEQUENCE [LARGE SCALE GENOMIC DNA]</scope>
    <source>
        <strain evidence="2 3">NCTC13098</strain>
    </source>
</reference>
<evidence type="ECO:0000313" key="3">
    <source>
        <dbReference type="Proteomes" id="UP000274346"/>
    </source>
</evidence>
<dbReference type="Pfam" id="PF10106">
    <property type="entry name" value="DUF2345"/>
    <property type="match status" value="1"/>
</dbReference>
<gene>
    <name evidence="2" type="ORF">NCTC13098_02971</name>
</gene>
<accession>A0A3P8M088</accession>
<dbReference type="KEGG" id="rtg:NCTC13098_02971"/>
<feature type="domain" description="DUF2345" evidence="1">
    <location>
        <begin position="12"/>
        <end position="143"/>
    </location>
</feature>
<evidence type="ECO:0000259" key="1">
    <source>
        <dbReference type="Pfam" id="PF10106"/>
    </source>
</evidence>